<comment type="caution">
    <text evidence="6">The sequence shown here is derived from an EMBL/GenBank/DDBJ whole genome shotgun (WGS) entry which is preliminary data.</text>
</comment>
<dbReference type="PANTHER" id="PTHR22990">
    <property type="entry name" value="F-BOX ONLY PROTEIN"/>
    <property type="match status" value="1"/>
</dbReference>
<feature type="domain" description="Right handed beta helix" evidence="4">
    <location>
        <begin position="797"/>
        <end position="932"/>
    </location>
</feature>
<dbReference type="GO" id="GO:0006511">
    <property type="term" value="P:ubiquitin-dependent protein catabolic process"/>
    <property type="evidence" value="ECO:0007669"/>
    <property type="project" value="TreeGrafter"/>
</dbReference>
<dbReference type="InterPro" id="IPR019734">
    <property type="entry name" value="TPR_rpt"/>
</dbReference>
<dbReference type="InterPro" id="IPR011990">
    <property type="entry name" value="TPR-like_helical_dom_sf"/>
</dbReference>
<dbReference type="Gene3D" id="1.25.40.10">
    <property type="entry name" value="Tetratricopeptide repeat domain"/>
    <property type="match status" value="1"/>
</dbReference>
<dbReference type="Pfam" id="PF25000">
    <property type="entry name" value="DUF7779"/>
    <property type="match status" value="1"/>
</dbReference>
<accession>A0A6S7KCJ4</accession>
<protein>
    <submittedName>
        <fullName evidence="6">Small glutamine-rich tetratricopeptide repeat-containing alpha</fullName>
    </submittedName>
</protein>
<feature type="domain" description="DUF7779" evidence="5">
    <location>
        <begin position="269"/>
        <end position="350"/>
    </location>
</feature>
<feature type="non-terminal residue" evidence="6">
    <location>
        <position position="1033"/>
    </location>
</feature>
<keyword evidence="3" id="KW-0833">Ubl conjugation pathway</keyword>
<dbReference type="Gene3D" id="3.40.50.300">
    <property type="entry name" value="P-loop containing nucleotide triphosphate hydrolases"/>
    <property type="match status" value="1"/>
</dbReference>
<dbReference type="Gene3D" id="2.160.20.10">
    <property type="entry name" value="Single-stranded right-handed beta-helix, Pectin lyase-like"/>
    <property type="match status" value="1"/>
</dbReference>
<name>A0A6S7KCJ4_PARCT</name>
<organism evidence="6 7">
    <name type="scientific">Paramuricea clavata</name>
    <name type="common">Red gorgonian</name>
    <name type="synonym">Violescent sea-whip</name>
    <dbReference type="NCBI Taxonomy" id="317549"/>
    <lineage>
        <taxon>Eukaryota</taxon>
        <taxon>Metazoa</taxon>
        <taxon>Cnidaria</taxon>
        <taxon>Anthozoa</taxon>
        <taxon>Octocorallia</taxon>
        <taxon>Malacalcyonacea</taxon>
        <taxon>Plexauridae</taxon>
        <taxon>Paramuricea</taxon>
    </lineage>
</organism>
<dbReference type="InterPro" id="IPR012334">
    <property type="entry name" value="Pectin_lyas_fold"/>
</dbReference>
<proteinExistence type="predicted"/>
<dbReference type="SUPFAM" id="SSF52540">
    <property type="entry name" value="P-loop containing nucleoside triphosphate hydrolases"/>
    <property type="match status" value="1"/>
</dbReference>
<dbReference type="SUPFAM" id="SSF48452">
    <property type="entry name" value="TPR-like"/>
    <property type="match status" value="1"/>
</dbReference>
<dbReference type="InterPro" id="IPR051550">
    <property type="entry name" value="SCF-Subunits/Alg-Epimerases"/>
</dbReference>
<evidence type="ECO:0000259" key="5">
    <source>
        <dbReference type="Pfam" id="PF25000"/>
    </source>
</evidence>
<dbReference type="InterPro" id="IPR027417">
    <property type="entry name" value="P-loop_NTPase"/>
</dbReference>
<evidence type="ECO:0000256" key="1">
    <source>
        <dbReference type="ARBA" id="ARBA00004906"/>
    </source>
</evidence>
<dbReference type="SMART" id="SM00028">
    <property type="entry name" value="TPR"/>
    <property type="match status" value="2"/>
</dbReference>
<dbReference type="SMART" id="SM00710">
    <property type="entry name" value="PbH1"/>
    <property type="match status" value="7"/>
</dbReference>
<comment type="pathway">
    <text evidence="1">Protein modification; protein ubiquitination.</text>
</comment>
<dbReference type="NCBIfam" id="TIGR03804">
    <property type="entry name" value="para_beta_helix"/>
    <property type="match status" value="1"/>
</dbReference>
<reference evidence="6" key="1">
    <citation type="submission" date="2020-04" db="EMBL/GenBank/DDBJ databases">
        <authorList>
            <person name="Alioto T."/>
            <person name="Alioto T."/>
            <person name="Gomez Garrido J."/>
        </authorList>
    </citation>
    <scope>NUCLEOTIDE SEQUENCE</scope>
    <source>
        <strain evidence="6">A484AB</strain>
    </source>
</reference>
<dbReference type="OrthoDB" id="6161812at2759"/>
<gene>
    <name evidence="6" type="ORF">PACLA_8A012165</name>
</gene>
<evidence type="ECO:0000313" key="6">
    <source>
        <dbReference type="EMBL" id="CAB4040574.1"/>
    </source>
</evidence>
<dbReference type="InterPro" id="IPR056681">
    <property type="entry name" value="DUF7779"/>
</dbReference>
<keyword evidence="2" id="KW-0677">Repeat</keyword>
<dbReference type="SUPFAM" id="SSF51126">
    <property type="entry name" value="Pectin lyase-like"/>
    <property type="match status" value="1"/>
</dbReference>
<dbReference type="PANTHER" id="PTHR22990:SF15">
    <property type="entry name" value="F-BOX ONLY PROTEIN 10"/>
    <property type="match status" value="1"/>
</dbReference>
<sequence length="1033" mass="117186">METLHSVHQSFNKEIQNLQKIQYAMGKDIEDIKVEQESLSVSYRMTSQQVEALENQVAKLSIQNKDVRYLFMLPDSTEWFSDRELELENLHSLLRDANEHEVKIASVCGLGGNGKTSLDAEYAHRWKDFYDGGVFWFSGEDELMFANSVDDLAVFFGTLLDTSPDRTLVKTLEVISKIKKPWLIVLDDMDEYNLCSNIGMLLSGPWKRRVKGSGHILITTRRKPKIMTETIRAQDASSASLYQTRERLAVRTTWLVNFEYIKKSKNGDYAVRFLHACAFFSPTEIQQELINRGKPPIGDDAYRDYVDAPLGSSHIFKLLTDFSLFKKSKRSSLAVHRLVQEVVRENFKSDDEKVLSLIDAISMLSFAFSKCPSPDDLLSGDIAKHQDRISNIVINPSLFYPWRKFCLHAQEILSIINSFHLLDERILIPETAKIVYDCALDFNISNKHVEARHSVNFAHKIISLRRVCLTKVDQKTLFPHELPLPESVRRYIFYSYTTPADSCTSDKNARTRPEAKMKQLHAQGNIYFNSGNVHKAIEFCSSAMAVASSFDLKILCDRALAYINLHQYRDALADSEKYLLQRPVCWLGYAMKALALHGLNMIWDASRFAALAFCHNQNVFRDYQPFIETFSALERRIYICNCSTLLTYFLFKPVSDSQAASEIPGKIIEIEPGDYNVNVDHYPMTSPFFIIRLPYFALSIDDCIFLGVDNSKSSVVVRFNELVCICGRQVMAANVSFVFTLGNWENQPRSITTWLNCAFTSSLEESQDTFLSWGTDTFRNCSFENSQSPGLTVIAGTADVEKCVFSGGEYSGVHVSTCGILEIKESKLHGNETGIYITNAPTACNITNCEIFDNKWNGICVTEYTSNVRVENCRIYHSDRHGILVDKSSSVSASNNKVFENGWLGIATITNGRCTLSNNKIYGNKSGGVQVVPVGPNKGMPSIVEFNEIFDNRGHGIYCEMMVEDTPRDTMVSVSEGAFEQSMYYNRNPKQFQKAKCRENICYNNDSTFSSTAPIESRIDADFCFYCRKKCSK</sequence>
<dbReference type="InterPro" id="IPR022441">
    <property type="entry name" value="Para_beta_helix_rpt-2"/>
</dbReference>
<evidence type="ECO:0000256" key="2">
    <source>
        <dbReference type="ARBA" id="ARBA00022737"/>
    </source>
</evidence>
<keyword evidence="7" id="KW-1185">Reference proteome</keyword>
<dbReference type="Proteomes" id="UP001152795">
    <property type="component" value="Unassembled WGS sequence"/>
</dbReference>
<dbReference type="InterPro" id="IPR011050">
    <property type="entry name" value="Pectin_lyase_fold/virulence"/>
</dbReference>
<evidence type="ECO:0000256" key="3">
    <source>
        <dbReference type="ARBA" id="ARBA00022786"/>
    </source>
</evidence>
<dbReference type="InterPro" id="IPR039448">
    <property type="entry name" value="Beta_helix"/>
</dbReference>
<evidence type="ECO:0000259" key="4">
    <source>
        <dbReference type="Pfam" id="PF13229"/>
    </source>
</evidence>
<dbReference type="GO" id="GO:0042981">
    <property type="term" value="P:regulation of apoptotic process"/>
    <property type="evidence" value="ECO:0007669"/>
    <property type="project" value="TreeGrafter"/>
</dbReference>
<dbReference type="Pfam" id="PF13229">
    <property type="entry name" value="Beta_helix"/>
    <property type="match status" value="1"/>
</dbReference>
<dbReference type="InterPro" id="IPR006626">
    <property type="entry name" value="PbH1"/>
</dbReference>
<dbReference type="EMBL" id="CACRXK020026981">
    <property type="protein sequence ID" value="CAB4040574.1"/>
    <property type="molecule type" value="Genomic_DNA"/>
</dbReference>
<dbReference type="AlphaFoldDB" id="A0A6S7KCJ4"/>
<evidence type="ECO:0000313" key="7">
    <source>
        <dbReference type="Proteomes" id="UP001152795"/>
    </source>
</evidence>